<dbReference type="Proteomes" id="UP000251937">
    <property type="component" value="Unassembled WGS sequence"/>
</dbReference>
<protein>
    <submittedName>
        <fullName evidence="2">Uncharacterized protein</fullName>
    </submittedName>
</protein>
<dbReference type="EMBL" id="FUZE01000003">
    <property type="protein sequence ID" value="SKB53990.1"/>
    <property type="molecule type" value="Genomic_DNA"/>
</dbReference>
<dbReference type="RefSeq" id="WP_228418762.1">
    <property type="nucleotide sequence ID" value="NZ_CP033934.1"/>
</dbReference>
<dbReference type="Proteomes" id="UP000190669">
    <property type="component" value="Unassembled WGS sequence"/>
</dbReference>
<evidence type="ECO:0000313" key="4">
    <source>
        <dbReference type="Proteomes" id="UP000251937"/>
    </source>
</evidence>
<name>A0AAX2IKZ5_9FLAO</name>
<accession>A0AAX2IKZ5</accession>
<keyword evidence="3" id="KW-1185">Reference proteome</keyword>
<evidence type="ECO:0000313" key="3">
    <source>
        <dbReference type="Proteomes" id="UP000190669"/>
    </source>
</evidence>
<evidence type="ECO:0000313" key="2">
    <source>
        <dbReference type="EMBL" id="SQA89867.1"/>
    </source>
</evidence>
<gene>
    <name evidence="2" type="ORF">NCTC11212_02076</name>
    <name evidence="1" type="ORF">SAMN05421800_10345</name>
</gene>
<evidence type="ECO:0000313" key="1">
    <source>
        <dbReference type="EMBL" id="SKB53990.1"/>
    </source>
</evidence>
<reference evidence="2 4" key="2">
    <citation type="submission" date="2018-06" db="EMBL/GenBank/DDBJ databases">
        <authorList>
            <consortium name="Pathogen Informatics"/>
            <person name="Doyle S."/>
        </authorList>
    </citation>
    <scope>NUCLEOTIDE SEQUENCE [LARGE SCALE GENOMIC DNA]</scope>
    <source>
        <strain evidence="2 4">NCTC11212</strain>
    </source>
</reference>
<sequence length="180" mass="18839">MITKNNIITAAAVLFLGTLLIPGQVAIGKEAVANSSISLEFGETENRGIVLPWVTSTGAVAGVVDGTMVYDLSDHKVKVKYAAGWKDLSVDLTGATGTAVQIQNDATENTDAKVSIGTPTTAAPAAGILVLEDQTKAMVLPRVASPHLNIIDPAPGMMVYDTTAKQLAVFNGTVWSFWKP</sequence>
<reference evidence="1 3" key="1">
    <citation type="submission" date="2017-02" db="EMBL/GenBank/DDBJ databases">
        <authorList>
            <person name="Varghese N."/>
            <person name="Submissions S."/>
        </authorList>
    </citation>
    <scope>NUCLEOTIDE SEQUENCE [LARGE SCALE GENOMIC DNA]</scope>
    <source>
        <strain evidence="1 3">DSM 16775</strain>
    </source>
</reference>
<comment type="caution">
    <text evidence="2">The sequence shown here is derived from an EMBL/GenBank/DDBJ whole genome shotgun (WGS) entry which is preliminary data.</text>
</comment>
<proteinExistence type="predicted"/>
<organism evidence="2 4">
    <name type="scientific">Chryseobacterium balustinum</name>
    <dbReference type="NCBI Taxonomy" id="246"/>
    <lineage>
        <taxon>Bacteria</taxon>
        <taxon>Pseudomonadati</taxon>
        <taxon>Bacteroidota</taxon>
        <taxon>Flavobacteriia</taxon>
        <taxon>Flavobacteriales</taxon>
        <taxon>Weeksellaceae</taxon>
        <taxon>Chryseobacterium group</taxon>
        <taxon>Chryseobacterium</taxon>
    </lineage>
</organism>
<dbReference type="EMBL" id="UAVR01000009">
    <property type="protein sequence ID" value="SQA89867.1"/>
    <property type="molecule type" value="Genomic_DNA"/>
</dbReference>
<dbReference type="AlphaFoldDB" id="A0AAX2IKZ5"/>